<reference evidence="3 4" key="1">
    <citation type="journal article" date="2023" name="G3 (Bethesda)">
        <title>A haplotype-resolved chromosome-scale genome for Quercus rubra L. provides insights into the genetics of adaptive traits for red oak species.</title>
        <authorList>
            <person name="Kapoor B."/>
            <person name="Jenkins J."/>
            <person name="Schmutz J."/>
            <person name="Zhebentyayeva T."/>
            <person name="Kuelheim C."/>
            <person name="Coggeshall M."/>
            <person name="Heim C."/>
            <person name="Lasky J.R."/>
            <person name="Leites L."/>
            <person name="Islam-Faridi N."/>
            <person name="Romero-Severson J."/>
            <person name="DeLeo V.L."/>
            <person name="Lucas S.M."/>
            <person name="Lazic D."/>
            <person name="Gailing O."/>
            <person name="Carlson J."/>
            <person name="Staton M."/>
        </authorList>
    </citation>
    <scope>NUCLEOTIDE SEQUENCE [LARGE SCALE GENOMIC DNA]</scope>
    <source>
        <strain evidence="3">Pseudo-F2</strain>
    </source>
</reference>
<dbReference type="InterPro" id="IPR011009">
    <property type="entry name" value="Kinase-like_dom_sf"/>
</dbReference>
<dbReference type="PROSITE" id="PS50011">
    <property type="entry name" value="PROTEIN_KINASE_DOM"/>
    <property type="match status" value="1"/>
</dbReference>
<proteinExistence type="inferred from homology"/>
<evidence type="ECO:0000259" key="2">
    <source>
        <dbReference type="PROSITE" id="PS50011"/>
    </source>
</evidence>
<dbReference type="Pfam" id="PF03109">
    <property type="entry name" value="ABC1"/>
    <property type="match status" value="1"/>
</dbReference>
<protein>
    <recommendedName>
        <fullName evidence="2">Protein kinase domain-containing protein</fullName>
    </recommendedName>
</protein>
<dbReference type="AlphaFoldDB" id="A0AAN7J738"/>
<dbReference type="InterPro" id="IPR004147">
    <property type="entry name" value="ABC1_dom"/>
</dbReference>
<comment type="similarity">
    <text evidence="1">Belongs to the protein kinase superfamily. ADCK protein kinase family.</text>
</comment>
<dbReference type="SUPFAM" id="SSF56112">
    <property type="entry name" value="Protein kinase-like (PK-like)"/>
    <property type="match status" value="1"/>
</dbReference>
<feature type="domain" description="Protein kinase" evidence="2">
    <location>
        <begin position="212"/>
        <end position="560"/>
    </location>
</feature>
<dbReference type="PANTHER" id="PTHR10566:SF124">
    <property type="entry name" value="PROTEIN KINASE SUPERFAMILY PROTEIN"/>
    <property type="match status" value="1"/>
</dbReference>
<evidence type="ECO:0000313" key="3">
    <source>
        <dbReference type="EMBL" id="KAK4600522.1"/>
    </source>
</evidence>
<gene>
    <name evidence="3" type="ORF">RGQ29_010249</name>
</gene>
<dbReference type="InterPro" id="IPR000719">
    <property type="entry name" value="Prot_kinase_dom"/>
</dbReference>
<dbReference type="InterPro" id="IPR050154">
    <property type="entry name" value="UbiB_kinase"/>
</dbReference>
<dbReference type="GO" id="GO:0005524">
    <property type="term" value="F:ATP binding"/>
    <property type="evidence" value="ECO:0007669"/>
    <property type="project" value="InterPro"/>
</dbReference>
<dbReference type="Proteomes" id="UP001324115">
    <property type="component" value="Unassembled WGS sequence"/>
</dbReference>
<keyword evidence="4" id="KW-1185">Reference proteome</keyword>
<accession>A0AAN7J738</accession>
<comment type="caution">
    <text evidence="3">The sequence shown here is derived from an EMBL/GenBank/DDBJ whole genome shotgun (WGS) entry which is preliminary data.</text>
</comment>
<dbReference type="PANTHER" id="PTHR10566">
    <property type="entry name" value="CHAPERONE-ACTIVITY OF BC1 COMPLEX CABC1 -RELATED"/>
    <property type="match status" value="1"/>
</dbReference>
<dbReference type="CDD" id="cd05121">
    <property type="entry name" value="ABC1_ADCK3-like"/>
    <property type="match status" value="1"/>
</dbReference>
<sequence>MRNVFAIASLHRHRHVAVLFRTSRHDSFVVAILRKCMSLGCQTDIEVVRRQDNWIPSQLLLQNSFSTGFSSVHGGSPSAAYAKLRKESLESEFGHTLGTYGKSFSVVPRFGPFLALYRAAIVSFHVLKLSFSQFFVRDITKRAIKFRETLIRLGPFYIKLGQALSTRPDILSTVYCQELAKLQDQIPPFPTHIAIKSIETQLGAPLSQIFADISPKPIAAASLGQVYKAHLHSGELVAVKVQRPGMSLSLTLDALLFQMIGGQLKRFANARKDLLVAVNEVVRHMFDEIDYVQEGKNADRFASLYGCYPCDNQNSHQKTTAGKTVQYERANGVKVPKIYWEFSRTAVLTMEWIDGIKLTDEIGLRKACLDRRKLIDQGLYCSLRQLLEVGFFHADPHPGNLVARDSGTLAYFDFGMTGDIPRHYQVGLIQMLVHYVNRDSLGLANDFLSLGFITEGVDIKSVADALQAAFADGTRQSHDFQGVMNQLYDIMYEFNFSLPPDYALVIRALGSLEGTAKVLDPDFKVIESAYPFVIGRLLEDPNPDMRKILRELLICNNGSIRWNRLERLIAAISESKSTEELPNSEENSSSPLGWKSFDMRAVVSATEDLLQFILSEKGVRVRVFLLRDIIGAADVLLQDEVIGFIPSEKLEAIEMTKFEEHYSMLLRIFNGFRYLREAINLAPEVWTAMLVRMAVKPEAHKFTFDIVSALAMHFSHKLPENSWVCISRFLHKLVKNCSSD</sequence>
<name>A0AAN7J738_QUERU</name>
<evidence type="ECO:0000313" key="4">
    <source>
        <dbReference type="Proteomes" id="UP001324115"/>
    </source>
</evidence>
<dbReference type="EMBL" id="JAXUIC010000002">
    <property type="protein sequence ID" value="KAK4600522.1"/>
    <property type="molecule type" value="Genomic_DNA"/>
</dbReference>
<dbReference type="GO" id="GO:0004672">
    <property type="term" value="F:protein kinase activity"/>
    <property type="evidence" value="ECO:0007669"/>
    <property type="project" value="InterPro"/>
</dbReference>
<evidence type="ECO:0000256" key="1">
    <source>
        <dbReference type="ARBA" id="ARBA00009670"/>
    </source>
</evidence>
<organism evidence="3 4">
    <name type="scientific">Quercus rubra</name>
    <name type="common">Northern red oak</name>
    <name type="synonym">Quercus borealis</name>
    <dbReference type="NCBI Taxonomy" id="3512"/>
    <lineage>
        <taxon>Eukaryota</taxon>
        <taxon>Viridiplantae</taxon>
        <taxon>Streptophyta</taxon>
        <taxon>Embryophyta</taxon>
        <taxon>Tracheophyta</taxon>
        <taxon>Spermatophyta</taxon>
        <taxon>Magnoliopsida</taxon>
        <taxon>eudicotyledons</taxon>
        <taxon>Gunneridae</taxon>
        <taxon>Pentapetalae</taxon>
        <taxon>rosids</taxon>
        <taxon>fabids</taxon>
        <taxon>Fagales</taxon>
        <taxon>Fagaceae</taxon>
        <taxon>Quercus</taxon>
    </lineage>
</organism>